<dbReference type="SUPFAM" id="SSF46955">
    <property type="entry name" value="Putative DNA-binding domain"/>
    <property type="match status" value="1"/>
</dbReference>
<dbReference type="Proteomes" id="UP001501690">
    <property type="component" value="Unassembled WGS sequence"/>
</dbReference>
<gene>
    <name evidence="2" type="ORF">GCM10009808_06600</name>
</gene>
<proteinExistence type="predicted"/>
<dbReference type="InterPro" id="IPR041657">
    <property type="entry name" value="HTH_17"/>
</dbReference>
<evidence type="ECO:0000313" key="3">
    <source>
        <dbReference type="Proteomes" id="UP001501690"/>
    </source>
</evidence>
<keyword evidence="3" id="KW-1185">Reference proteome</keyword>
<accession>A0ABP4TQU2</accession>
<dbReference type="NCBIfam" id="TIGR01764">
    <property type="entry name" value="excise"/>
    <property type="match status" value="1"/>
</dbReference>
<protein>
    <recommendedName>
        <fullName evidence="1">Helix-turn-helix domain-containing protein</fullName>
    </recommendedName>
</protein>
<evidence type="ECO:0000259" key="1">
    <source>
        <dbReference type="Pfam" id="PF12728"/>
    </source>
</evidence>
<dbReference type="InterPro" id="IPR009061">
    <property type="entry name" value="DNA-bd_dom_put_sf"/>
</dbReference>
<dbReference type="Pfam" id="PF12728">
    <property type="entry name" value="HTH_17"/>
    <property type="match status" value="1"/>
</dbReference>
<dbReference type="Gene3D" id="1.10.238.160">
    <property type="match status" value="1"/>
</dbReference>
<evidence type="ECO:0000313" key="2">
    <source>
        <dbReference type="EMBL" id="GAA1692194.1"/>
    </source>
</evidence>
<dbReference type="RefSeq" id="WP_344069230.1">
    <property type="nucleotide sequence ID" value="NZ_BAAAPL010000001.1"/>
</dbReference>
<name>A0ABP4TQU2_9MICO</name>
<sequence length="93" mass="10396">MSETTIAPLSIPTTASGVDSDYLADADPAPTLRRREFLPDLLSIEELSVFVQIPKSTLYKWNADGEGPHPVKLGKHLRYRRSDVLEWLDKMAG</sequence>
<dbReference type="InterPro" id="IPR010093">
    <property type="entry name" value="SinI_DNA-bd"/>
</dbReference>
<reference evidence="3" key="1">
    <citation type="journal article" date="2019" name="Int. J. Syst. Evol. Microbiol.">
        <title>The Global Catalogue of Microorganisms (GCM) 10K type strain sequencing project: providing services to taxonomists for standard genome sequencing and annotation.</title>
        <authorList>
            <consortium name="The Broad Institute Genomics Platform"/>
            <consortium name="The Broad Institute Genome Sequencing Center for Infectious Disease"/>
            <person name="Wu L."/>
            <person name="Ma J."/>
        </authorList>
    </citation>
    <scope>NUCLEOTIDE SEQUENCE [LARGE SCALE GENOMIC DNA]</scope>
    <source>
        <strain evidence="3">JCM 15577</strain>
    </source>
</reference>
<organism evidence="2 3">
    <name type="scientific">Microbacterium sediminicola</name>
    <dbReference type="NCBI Taxonomy" id="415210"/>
    <lineage>
        <taxon>Bacteria</taxon>
        <taxon>Bacillati</taxon>
        <taxon>Actinomycetota</taxon>
        <taxon>Actinomycetes</taxon>
        <taxon>Micrococcales</taxon>
        <taxon>Microbacteriaceae</taxon>
        <taxon>Microbacterium</taxon>
    </lineage>
</organism>
<comment type="caution">
    <text evidence="2">The sequence shown here is derived from an EMBL/GenBank/DDBJ whole genome shotgun (WGS) entry which is preliminary data.</text>
</comment>
<feature type="domain" description="Helix-turn-helix" evidence="1">
    <location>
        <begin position="41"/>
        <end position="90"/>
    </location>
</feature>
<dbReference type="EMBL" id="BAAAPL010000001">
    <property type="protein sequence ID" value="GAA1692194.1"/>
    <property type="molecule type" value="Genomic_DNA"/>
</dbReference>